<organism evidence="3 4">
    <name type="scientific">Acetobacter malorum</name>
    <dbReference type="NCBI Taxonomy" id="178901"/>
    <lineage>
        <taxon>Bacteria</taxon>
        <taxon>Pseudomonadati</taxon>
        <taxon>Pseudomonadota</taxon>
        <taxon>Alphaproteobacteria</taxon>
        <taxon>Acetobacterales</taxon>
        <taxon>Acetobacteraceae</taxon>
        <taxon>Acetobacter</taxon>
    </lineage>
</organism>
<gene>
    <name evidence="3" type="ORF">AD953_09950</name>
</gene>
<feature type="signal peptide" evidence="1">
    <location>
        <begin position="1"/>
        <end position="32"/>
    </location>
</feature>
<sequence length="348" mass="37786">MSSSLKRRSFMLGATTSVGLLASLPAILPAAASPKDSGRADRLRYQGLAGIVLYPELADALGYMAPLKLEWVGNTISGQQDLQATTTGDTDFGEAFNGAIMKLIAAGAPVKAVLAYGGADKLTSGGIFVRKASPLRTARDLIGKTIGVNTLMAEHECFIEQYLQANGLTDAEIRSIIFVAIPPVVAEQALLHGRVDAVVLSNVFHEVALQNNDLLELTTEYALYGAGNTDSIILRNSYIEAWPQSARHFTEATARAISWAQTTPPDDVRKFLISLIKNRNRGESTLPARYWRSTSVVTRGGYIRPEDFARFQAWYAWRGDTRTASLPAGTFYTNVFNPEQSAQVVTPL</sequence>
<dbReference type="RefSeq" id="WP_197461760.1">
    <property type="nucleotide sequence ID" value="NZ_LHZZ01000579.1"/>
</dbReference>
<dbReference type="EMBL" id="LHZZ01000579">
    <property type="protein sequence ID" value="KXV74849.1"/>
    <property type="molecule type" value="Genomic_DNA"/>
</dbReference>
<proteinExistence type="predicted"/>
<name>A0A149V3V3_9PROT</name>
<dbReference type="Proteomes" id="UP000075538">
    <property type="component" value="Unassembled WGS sequence"/>
</dbReference>
<accession>A0A149V3V3</accession>
<dbReference type="InterPro" id="IPR006311">
    <property type="entry name" value="TAT_signal"/>
</dbReference>
<dbReference type="PANTHER" id="PTHR30024:SF42">
    <property type="entry name" value="ALIPHATIC SULFONATES-BINDING PROTEIN-RELATED"/>
    <property type="match status" value="1"/>
</dbReference>
<dbReference type="AlphaFoldDB" id="A0A149V3V3"/>
<dbReference type="InterPro" id="IPR015168">
    <property type="entry name" value="SsuA/THI5"/>
</dbReference>
<keyword evidence="1" id="KW-0732">Signal</keyword>
<feature type="chain" id="PRO_5007557125" description="SsuA/THI5-like domain-containing protein" evidence="1">
    <location>
        <begin position="33"/>
        <end position="348"/>
    </location>
</feature>
<dbReference type="PATRIC" id="fig|178901.15.peg.3558"/>
<dbReference type="Pfam" id="PF09084">
    <property type="entry name" value="NMT1"/>
    <property type="match status" value="1"/>
</dbReference>
<evidence type="ECO:0000313" key="4">
    <source>
        <dbReference type="Proteomes" id="UP000075538"/>
    </source>
</evidence>
<protein>
    <recommendedName>
        <fullName evidence="2">SsuA/THI5-like domain-containing protein</fullName>
    </recommendedName>
</protein>
<feature type="domain" description="SsuA/THI5-like" evidence="2">
    <location>
        <begin position="80"/>
        <end position="264"/>
    </location>
</feature>
<dbReference type="SUPFAM" id="SSF53850">
    <property type="entry name" value="Periplasmic binding protein-like II"/>
    <property type="match status" value="1"/>
</dbReference>
<dbReference type="PROSITE" id="PS51318">
    <property type="entry name" value="TAT"/>
    <property type="match status" value="1"/>
</dbReference>
<dbReference type="Gene3D" id="3.40.190.10">
    <property type="entry name" value="Periplasmic binding protein-like II"/>
    <property type="match status" value="2"/>
</dbReference>
<comment type="caution">
    <text evidence="3">The sequence shown here is derived from an EMBL/GenBank/DDBJ whole genome shotgun (WGS) entry which is preliminary data.</text>
</comment>
<evidence type="ECO:0000259" key="2">
    <source>
        <dbReference type="Pfam" id="PF09084"/>
    </source>
</evidence>
<evidence type="ECO:0000313" key="3">
    <source>
        <dbReference type="EMBL" id="KXV74849.1"/>
    </source>
</evidence>
<dbReference type="PANTHER" id="PTHR30024">
    <property type="entry name" value="ALIPHATIC SULFONATES-BINDING PROTEIN-RELATED"/>
    <property type="match status" value="1"/>
</dbReference>
<evidence type="ECO:0000256" key="1">
    <source>
        <dbReference type="SAM" id="SignalP"/>
    </source>
</evidence>
<reference evidence="3 4" key="1">
    <citation type="submission" date="2015-06" db="EMBL/GenBank/DDBJ databases">
        <title>Improved classification and identification of acetic acid bacteria using matrix-assisted laser desorption/ionization time-of-flight mass spectrometry; Gluconobacter nephelii and Gluconobacter uchimurae are later heterotypic synonyms of Gluconobacter japonicus and Gluconobacter oxydans, respectively.</title>
        <authorList>
            <person name="Li L."/>
            <person name="Cleenwerck I."/>
            <person name="De Vuyst L."/>
            <person name="Vandamme P."/>
        </authorList>
    </citation>
    <scope>NUCLEOTIDE SEQUENCE [LARGE SCALE GENOMIC DNA]</scope>
    <source>
        <strain evidence="3 4">LMG 1604</strain>
    </source>
</reference>